<dbReference type="GO" id="GO:0005829">
    <property type="term" value="C:cytosol"/>
    <property type="evidence" value="ECO:0007669"/>
    <property type="project" value="GOC"/>
</dbReference>
<dbReference type="InterPro" id="IPR023584">
    <property type="entry name" value="Ribosome_recyc_fac_dom"/>
</dbReference>
<accession>A0A451CYS9</accession>
<feature type="domain" description="Ribosome recycling factor" evidence="7">
    <location>
        <begin position="23"/>
        <end position="183"/>
    </location>
</feature>
<evidence type="ECO:0000313" key="9">
    <source>
        <dbReference type="Proteomes" id="UP000294364"/>
    </source>
</evidence>
<dbReference type="AlphaFoldDB" id="A0A451CYS9"/>
<dbReference type="NCBIfam" id="TIGR00496">
    <property type="entry name" value="frr"/>
    <property type="match status" value="1"/>
</dbReference>
<dbReference type="OrthoDB" id="9804006at2"/>
<dbReference type="FunFam" id="1.10.132.20:FF:000001">
    <property type="entry name" value="Ribosome-recycling factor"/>
    <property type="match status" value="1"/>
</dbReference>
<evidence type="ECO:0000256" key="2">
    <source>
        <dbReference type="ARBA" id="ARBA00005912"/>
    </source>
</evidence>
<dbReference type="InterPro" id="IPR002661">
    <property type="entry name" value="Ribosome_recyc_fac"/>
</dbReference>
<evidence type="ECO:0000256" key="1">
    <source>
        <dbReference type="ARBA" id="ARBA00004496"/>
    </source>
</evidence>
<dbReference type="GO" id="GO:0043023">
    <property type="term" value="F:ribosomal large subunit binding"/>
    <property type="evidence" value="ECO:0007669"/>
    <property type="project" value="TreeGrafter"/>
</dbReference>
<organism evidence="8 9">
    <name type="scientific">Candidatus Erwinia haradaeae</name>
    <dbReference type="NCBI Taxonomy" id="1922217"/>
    <lineage>
        <taxon>Bacteria</taxon>
        <taxon>Pseudomonadati</taxon>
        <taxon>Pseudomonadota</taxon>
        <taxon>Gammaproteobacteria</taxon>
        <taxon>Enterobacterales</taxon>
        <taxon>Erwiniaceae</taxon>
        <taxon>Erwinia</taxon>
    </lineage>
</organism>
<gene>
    <name evidence="6 8" type="primary">frr</name>
    <name evidence="8" type="ORF">ERCICURT3053_193</name>
</gene>
<evidence type="ECO:0000256" key="6">
    <source>
        <dbReference type="HAMAP-Rule" id="MF_00040"/>
    </source>
</evidence>
<proteinExistence type="inferred from homology"/>
<evidence type="ECO:0000256" key="5">
    <source>
        <dbReference type="ARBA" id="ARBA00025050"/>
    </source>
</evidence>
<dbReference type="InterPro" id="IPR036191">
    <property type="entry name" value="RRF_sf"/>
</dbReference>
<dbReference type="FunFam" id="3.30.1360.40:FF:000001">
    <property type="entry name" value="Ribosome-recycling factor"/>
    <property type="match status" value="1"/>
</dbReference>
<sequence>MINDIKKDIEIRMEKCVEVFITQVRKVRTGRAAPSLLDGIMINYYGSLTPLAQLSSITVENSRTLKINLFDPSMSSLVEKAIITSDLGLNPRSEAGGIRVPLPTLTEERRHKLIKLVRGEAEKGRIALRNIRRDVNDKLKILIKDTKMNEESIRHIQDMIQKKTGIFIKKIDSILAEKEKELLDF</sequence>
<reference evidence="8 9" key="1">
    <citation type="submission" date="2019-02" db="EMBL/GenBank/DDBJ databases">
        <authorList>
            <person name="Manzano-Marin A."/>
            <person name="Manzano-Marin A."/>
        </authorList>
    </citation>
    <scope>NUCLEOTIDE SEQUENCE [LARGE SCALE GENOMIC DNA]</scope>
    <source>
        <strain evidence="8 9">ErCicurtihirsuta</strain>
    </source>
</reference>
<keyword evidence="4 6" id="KW-0648">Protein biosynthesis</keyword>
<dbReference type="PANTHER" id="PTHR20982">
    <property type="entry name" value="RIBOSOME RECYCLING FACTOR"/>
    <property type="match status" value="1"/>
</dbReference>
<comment type="function">
    <text evidence="5 6">Responsible for the release of ribosomes from messenger RNA at the termination of protein biosynthesis. May increase the efficiency of translation by recycling ribosomes from one round of translation to another.</text>
</comment>
<dbReference type="PANTHER" id="PTHR20982:SF3">
    <property type="entry name" value="MITOCHONDRIAL RIBOSOME RECYCLING FACTOR PSEUDO 1"/>
    <property type="match status" value="1"/>
</dbReference>
<evidence type="ECO:0000256" key="4">
    <source>
        <dbReference type="ARBA" id="ARBA00022917"/>
    </source>
</evidence>
<keyword evidence="3 6" id="KW-0963">Cytoplasm</keyword>
<dbReference type="Gene3D" id="3.30.1360.40">
    <property type="match status" value="1"/>
</dbReference>
<dbReference type="RefSeq" id="WP_157991896.1">
    <property type="nucleotide sequence ID" value="NZ_LR217698.1"/>
</dbReference>
<dbReference type="Pfam" id="PF01765">
    <property type="entry name" value="RRF"/>
    <property type="match status" value="1"/>
</dbReference>
<dbReference type="HAMAP" id="MF_00040">
    <property type="entry name" value="RRF"/>
    <property type="match status" value="1"/>
</dbReference>
<evidence type="ECO:0000259" key="7">
    <source>
        <dbReference type="Pfam" id="PF01765"/>
    </source>
</evidence>
<protein>
    <recommendedName>
        <fullName evidence="6">Ribosome-recycling factor</fullName>
        <shortName evidence="6">RRF</shortName>
    </recommendedName>
    <alternativeName>
        <fullName evidence="6">Ribosome-releasing factor</fullName>
    </alternativeName>
</protein>
<evidence type="ECO:0000256" key="3">
    <source>
        <dbReference type="ARBA" id="ARBA00022490"/>
    </source>
</evidence>
<dbReference type="Proteomes" id="UP000294364">
    <property type="component" value="Chromosome"/>
</dbReference>
<dbReference type="SUPFAM" id="SSF55194">
    <property type="entry name" value="Ribosome recycling factor, RRF"/>
    <property type="match status" value="1"/>
</dbReference>
<comment type="similarity">
    <text evidence="2 6">Belongs to the RRF family.</text>
</comment>
<name>A0A451CYS9_9GAMM</name>
<dbReference type="GO" id="GO:0002184">
    <property type="term" value="P:cytoplasmic translational termination"/>
    <property type="evidence" value="ECO:0007669"/>
    <property type="project" value="TreeGrafter"/>
</dbReference>
<evidence type="ECO:0000313" key="8">
    <source>
        <dbReference type="EMBL" id="VFP78568.1"/>
    </source>
</evidence>
<dbReference type="Gene3D" id="1.10.132.20">
    <property type="entry name" value="Ribosome-recycling factor"/>
    <property type="match status" value="1"/>
</dbReference>
<dbReference type="CDD" id="cd00520">
    <property type="entry name" value="RRF"/>
    <property type="match status" value="1"/>
</dbReference>
<dbReference type="EMBL" id="LR217698">
    <property type="protein sequence ID" value="VFP78568.1"/>
    <property type="molecule type" value="Genomic_DNA"/>
</dbReference>
<comment type="subcellular location">
    <subcellularLocation>
        <location evidence="1 6">Cytoplasm</location>
    </subcellularLocation>
</comment>